<feature type="chain" id="PRO_5022089098" evidence="11">
    <location>
        <begin position="24"/>
        <end position="541"/>
    </location>
</feature>
<keyword evidence="5" id="KW-0812">Transmembrane</keyword>
<keyword evidence="10" id="KW-0175">Coiled coil</keyword>
<dbReference type="GO" id="GO:0006811">
    <property type="term" value="P:monoatomic ion transport"/>
    <property type="evidence" value="ECO:0007669"/>
    <property type="project" value="UniProtKB-KW"/>
</dbReference>
<evidence type="ECO:0000256" key="6">
    <source>
        <dbReference type="ARBA" id="ARBA00023065"/>
    </source>
</evidence>
<dbReference type="RefSeq" id="WP_144569896.1">
    <property type="nucleotide sequence ID" value="NZ_VLKG01000001.1"/>
</dbReference>
<dbReference type="InterPro" id="IPR003192">
    <property type="entry name" value="Porin_LamB"/>
</dbReference>
<sequence length="541" mass="60193">MRSATYRPWASFSLLVLSGNLLAASPSIEERLARLEARTAAAEARASAAEAEATQLRKEVERLNQNQQFALGNPLVAPETQMSLLARVAQIEARQQSLERDTSSLVSSVGSIRNITKGFTFSGYARSGTMSNSGAAGRASPYITPAGSVGGAVGRLGNESDTYVEMQFAKEDQSENGTHWKYTVMLADGVETPNDWTSSSSSLNVRKAYSELSHLASFQNSAVFKNATLWAGKRFDRDNFDIHWLDTDVVFLAGTGAGIYDVQLTDQWRINASVMSRSYGDFSEDANDKDIRSYIATLNQFFDNGRWQLMLNGIASRQNDAKVQANSEDTKKTERLNQAGYSPAERGVHSMLAYHRPDFFGQEGFFKAALLYGKGLGAEVKGIGSDGELLDEASALRLAMYGQTRLNDTWRIAPVLLTEHSKDRYVPGDNYRWLTLNVRLANELSSNFEMVYETSWQTMDLDPKGYKGRQAADGAFWKLTIAPTFKAESGNFFKRPELRVFASYMDWSKELDGFSDSDNFGQKYFKSGGLWQFGTQMEAWF</sequence>
<comment type="caution">
    <text evidence="12">The sequence shown here is derived from an EMBL/GenBank/DDBJ whole genome shotgun (WGS) entry which is preliminary data.</text>
</comment>
<gene>
    <name evidence="12" type="ORF">LX59_00112</name>
</gene>
<evidence type="ECO:0000256" key="8">
    <source>
        <dbReference type="ARBA" id="ARBA00023136"/>
    </source>
</evidence>
<dbReference type="GO" id="GO:0046930">
    <property type="term" value="C:pore complex"/>
    <property type="evidence" value="ECO:0007669"/>
    <property type="project" value="UniProtKB-KW"/>
</dbReference>
<dbReference type="CDD" id="cd01346">
    <property type="entry name" value="Maltoporin-like"/>
    <property type="match status" value="1"/>
</dbReference>
<dbReference type="OrthoDB" id="106611at2"/>
<dbReference type="InterPro" id="IPR050286">
    <property type="entry name" value="G_neg_Bact_CarbUptk_Porin"/>
</dbReference>
<comment type="subcellular location">
    <subcellularLocation>
        <location evidence="1">Cell outer membrane</location>
        <topology evidence="1">Multi-pass membrane protein</topology>
    </subcellularLocation>
</comment>
<feature type="signal peptide" evidence="11">
    <location>
        <begin position="1"/>
        <end position="23"/>
    </location>
</feature>
<evidence type="ECO:0000256" key="5">
    <source>
        <dbReference type="ARBA" id="ARBA00022692"/>
    </source>
</evidence>
<dbReference type="GO" id="GO:0009279">
    <property type="term" value="C:cell outer membrane"/>
    <property type="evidence" value="ECO:0007669"/>
    <property type="project" value="UniProtKB-SubCell"/>
</dbReference>
<keyword evidence="8" id="KW-0472">Membrane</keyword>
<dbReference type="EMBL" id="VLKG01000001">
    <property type="protein sequence ID" value="TWH77209.1"/>
    <property type="molecule type" value="Genomic_DNA"/>
</dbReference>
<dbReference type="SUPFAM" id="SSF56935">
    <property type="entry name" value="Porins"/>
    <property type="match status" value="1"/>
</dbReference>
<dbReference type="GO" id="GO:0015144">
    <property type="term" value="F:carbohydrate transmembrane transporter activity"/>
    <property type="evidence" value="ECO:0007669"/>
    <property type="project" value="TreeGrafter"/>
</dbReference>
<dbReference type="Proteomes" id="UP000319627">
    <property type="component" value="Unassembled WGS sequence"/>
</dbReference>
<evidence type="ECO:0000256" key="7">
    <source>
        <dbReference type="ARBA" id="ARBA00023114"/>
    </source>
</evidence>
<dbReference type="Pfam" id="PF02264">
    <property type="entry name" value="LamB"/>
    <property type="match status" value="1"/>
</dbReference>
<evidence type="ECO:0000256" key="10">
    <source>
        <dbReference type="SAM" id="Coils"/>
    </source>
</evidence>
<dbReference type="PANTHER" id="PTHR38762:SF1">
    <property type="entry name" value="CRYPTIC OUTER MEMBRANE PORIN BGLH-RELATED"/>
    <property type="match status" value="1"/>
</dbReference>
<dbReference type="AlphaFoldDB" id="A0A562J1S1"/>
<keyword evidence="6" id="KW-0406">Ion transport</keyword>
<keyword evidence="9" id="KW-0998">Cell outer membrane</keyword>
<keyword evidence="7" id="KW-0626">Porin</keyword>
<proteinExistence type="inferred from homology"/>
<organism evidence="12 13">
    <name type="scientific">Azomonas agilis</name>
    <dbReference type="NCBI Taxonomy" id="116849"/>
    <lineage>
        <taxon>Bacteria</taxon>
        <taxon>Pseudomonadati</taxon>
        <taxon>Pseudomonadota</taxon>
        <taxon>Gammaproteobacteria</taxon>
        <taxon>Pseudomonadales</taxon>
        <taxon>Pseudomonadaceae</taxon>
        <taxon>Azomonas</taxon>
    </lineage>
</organism>
<evidence type="ECO:0000256" key="1">
    <source>
        <dbReference type="ARBA" id="ARBA00004571"/>
    </source>
</evidence>
<keyword evidence="4" id="KW-1134">Transmembrane beta strand</keyword>
<evidence type="ECO:0000313" key="12">
    <source>
        <dbReference type="EMBL" id="TWH77209.1"/>
    </source>
</evidence>
<evidence type="ECO:0000256" key="9">
    <source>
        <dbReference type="ARBA" id="ARBA00023237"/>
    </source>
</evidence>
<evidence type="ECO:0000256" key="2">
    <source>
        <dbReference type="ARBA" id="ARBA00007055"/>
    </source>
</evidence>
<comment type="similarity">
    <text evidence="2">Belongs to the porin LamB (TC 1.B.3) family.</text>
</comment>
<feature type="coiled-coil region" evidence="10">
    <location>
        <begin position="32"/>
        <end position="73"/>
    </location>
</feature>
<evidence type="ECO:0000256" key="4">
    <source>
        <dbReference type="ARBA" id="ARBA00022452"/>
    </source>
</evidence>
<evidence type="ECO:0000256" key="3">
    <source>
        <dbReference type="ARBA" id="ARBA00022448"/>
    </source>
</evidence>
<keyword evidence="13" id="KW-1185">Reference proteome</keyword>
<dbReference type="InterPro" id="IPR036998">
    <property type="entry name" value="Porin_LamB_sf"/>
</dbReference>
<protein>
    <submittedName>
        <fullName evidence="12">Sucrose porin</fullName>
    </submittedName>
</protein>
<dbReference type="GO" id="GO:0015774">
    <property type="term" value="P:polysaccharide transport"/>
    <property type="evidence" value="ECO:0007669"/>
    <property type="project" value="TreeGrafter"/>
</dbReference>
<dbReference type="Gene3D" id="2.40.170.10">
    <property type="entry name" value="Porin, LamB type"/>
    <property type="match status" value="1"/>
</dbReference>
<dbReference type="GO" id="GO:0015288">
    <property type="term" value="F:porin activity"/>
    <property type="evidence" value="ECO:0007669"/>
    <property type="project" value="UniProtKB-KW"/>
</dbReference>
<evidence type="ECO:0000256" key="11">
    <source>
        <dbReference type="SAM" id="SignalP"/>
    </source>
</evidence>
<keyword evidence="11" id="KW-0732">Signal</keyword>
<reference evidence="12 13" key="1">
    <citation type="submission" date="2019-07" db="EMBL/GenBank/DDBJ databases">
        <title>Genomic Encyclopedia of Type Strains, Phase I: the one thousand microbial genomes (KMG-I) project.</title>
        <authorList>
            <person name="Kyrpides N."/>
        </authorList>
    </citation>
    <scope>NUCLEOTIDE SEQUENCE [LARGE SCALE GENOMIC DNA]</scope>
    <source>
        <strain evidence="12 13">DSM 375</strain>
    </source>
</reference>
<keyword evidence="3" id="KW-0813">Transport</keyword>
<name>A0A562J1S1_9GAMM</name>
<evidence type="ECO:0000313" key="13">
    <source>
        <dbReference type="Proteomes" id="UP000319627"/>
    </source>
</evidence>
<accession>A0A562J1S1</accession>
<dbReference type="PANTHER" id="PTHR38762">
    <property type="entry name" value="CRYPTIC OUTER MEMBRANE PORIN BGLH-RELATED"/>
    <property type="match status" value="1"/>
</dbReference>